<dbReference type="Proteomes" id="UP001341840">
    <property type="component" value="Unassembled WGS sequence"/>
</dbReference>
<sequence length="108" mass="12101">MSEVACLTTERFHEARDLMLELYNSYKAEDKRNMALKLGIGGLNNPMGNMVEKIHNTATFAKFGAELAKESARNEKIAKKILKAKSRAYAYAPQEPMRTHSHDLGVTS</sequence>
<accession>A0ABU6YEC2</accession>
<organism evidence="1 2">
    <name type="scientific">Stylosanthes scabra</name>
    <dbReference type="NCBI Taxonomy" id="79078"/>
    <lineage>
        <taxon>Eukaryota</taxon>
        <taxon>Viridiplantae</taxon>
        <taxon>Streptophyta</taxon>
        <taxon>Embryophyta</taxon>
        <taxon>Tracheophyta</taxon>
        <taxon>Spermatophyta</taxon>
        <taxon>Magnoliopsida</taxon>
        <taxon>eudicotyledons</taxon>
        <taxon>Gunneridae</taxon>
        <taxon>Pentapetalae</taxon>
        <taxon>rosids</taxon>
        <taxon>fabids</taxon>
        <taxon>Fabales</taxon>
        <taxon>Fabaceae</taxon>
        <taxon>Papilionoideae</taxon>
        <taxon>50 kb inversion clade</taxon>
        <taxon>dalbergioids sensu lato</taxon>
        <taxon>Dalbergieae</taxon>
        <taxon>Pterocarpus clade</taxon>
        <taxon>Stylosanthes</taxon>
    </lineage>
</organism>
<keyword evidence="2" id="KW-1185">Reference proteome</keyword>
<evidence type="ECO:0000313" key="2">
    <source>
        <dbReference type="Proteomes" id="UP001341840"/>
    </source>
</evidence>
<evidence type="ECO:0000313" key="1">
    <source>
        <dbReference type="EMBL" id="MED6208230.1"/>
    </source>
</evidence>
<name>A0ABU6YEC2_9FABA</name>
<reference evidence="1 2" key="1">
    <citation type="journal article" date="2023" name="Plants (Basel)">
        <title>Bridging the Gap: Combining Genomics and Transcriptomics Approaches to Understand Stylosanthes scabra, an Orphan Legume from the Brazilian Caatinga.</title>
        <authorList>
            <person name="Ferreira-Neto J.R.C."/>
            <person name="da Silva M.D."/>
            <person name="Binneck E."/>
            <person name="de Melo N.F."/>
            <person name="da Silva R.H."/>
            <person name="de Melo A.L.T.M."/>
            <person name="Pandolfi V."/>
            <person name="Bustamante F.O."/>
            <person name="Brasileiro-Vidal A.C."/>
            <person name="Benko-Iseppon A.M."/>
        </authorList>
    </citation>
    <scope>NUCLEOTIDE SEQUENCE [LARGE SCALE GENOMIC DNA]</scope>
    <source>
        <tissue evidence="1">Leaves</tissue>
    </source>
</reference>
<dbReference type="EMBL" id="JASCZI010241905">
    <property type="protein sequence ID" value="MED6208230.1"/>
    <property type="molecule type" value="Genomic_DNA"/>
</dbReference>
<protein>
    <submittedName>
        <fullName evidence="1">Uncharacterized protein</fullName>
    </submittedName>
</protein>
<gene>
    <name evidence="1" type="ORF">PIB30_043145</name>
</gene>
<proteinExistence type="predicted"/>
<comment type="caution">
    <text evidence="1">The sequence shown here is derived from an EMBL/GenBank/DDBJ whole genome shotgun (WGS) entry which is preliminary data.</text>
</comment>